<dbReference type="InterPro" id="IPR029000">
    <property type="entry name" value="Cyclophilin-like_dom_sf"/>
</dbReference>
<comment type="caution">
    <text evidence="5">The sequence shown here is derived from an EMBL/GenBank/DDBJ whole genome shotgun (WGS) entry which is preliminary data.</text>
</comment>
<evidence type="ECO:0000256" key="1">
    <source>
        <dbReference type="ARBA" id="ARBA00022741"/>
    </source>
</evidence>
<dbReference type="InterPro" id="IPR052708">
    <property type="entry name" value="PxpC"/>
</dbReference>
<evidence type="ECO:0000313" key="6">
    <source>
        <dbReference type="Proteomes" id="UP000483078"/>
    </source>
</evidence>
<keyword evidence="1" id="KW-0547">Nucleotide-binding</keyword>
<organism evidence="5 6">
    <name type="scientific">Sediminimonas qiaohouensis</name>
    <dbReference type="NCBI Taxonomy" id="552061"/>
    <lineage>
        <taxon>Bacteria</taxon>
        <taxon>Pseudomonadati</taxon>
        <taxon>Pseudomonadota</taxon>
        <taxon>Alphaproteobacteria</taxon>
        <taxon>Rhodobacterales</taxon>
        <taxon>Roseobacteraceae</taxon>
        <taxon>Sediminimonas</taxon>
    </lineage>
</organism>
<evidence type="ECO:0000313" key="5">
    <source>
        <dbReference type="EMBL" id="MTJ05121.1"/>
    </source>
</evidence>
<accession>A0A7C9M9U3</accession>
<dbReference type="GO" id="GO:0016787">
    <property type="term" value="F:hydrolase activity"/>
    <property type="evidence" value="ECO:0007669"/>
    <property type="project" value="UniProtKB-KW"/>
</dbReference>
<dbReference type="Gene3D" id="2.40.100.10">
    <property type="entry name" value="Cyclophilin-like"/>
    <property type="match status" value="1"/>
</dbReference>
<dbReference type="GO" id="GO:0016829">
    <property type="term" value="F:lyase activity"/>
    <property type="evidence" value="ECO:0007669"/>
    <property type="project" value="UniProtKB-KW"/>
</dbReference>
<protein>
    <submittedName>
        <fullName evidence="5">Urea amidolyase</fullName>
    </submittedName>
</protein>
<dbReference type="PANTHER" id="PTHR43309:SF5">
    <property type="entry name" value="5-OXOPROLINASE SUBUNIT C"/>
    <property type="match status" value="1"/>
</dbReference>
<gene>
    <name evidence="5" type="ORF">FH759_10585</name>
</gene>
<sequence length="344" mass="35938">MSARCLHVLEAGPSVTVQDTGRPGFLGEGLSRSGAADALALAEGAALLRQGADLAAVEMAGMGGTFRASHDMRIALTGAPMRADLDGSRLTWNASHLMPAGAVLRIGAAESGNYGYLHLGGGVATRPVLGSRAAHLAAGVGRALQAGDDVPVGDDSGGACGLTLDPVPRFNGGELRITESMQTALFSDETRARFEDTEFARDARANRMGVRMAFDGAPFAAEGQLAILSEVIVPGDIQMTGDGTPFVLLPECQTTGGYPRIGTVIPPDMPRVAQAGPGAALRFRFISQQEGVEALRRHRDALAALPRSVRPLLRDPAQMPDLLSYRLIDGVVSAHDPDPEGDRK</sequence>
<dbReference type="SMART" id="SM00797">
    <property type="entry name" value="AHS2"/>
    <property type="match status" value="1"/>
</dbReference>
<keyword evidence="5" id="KW-0456">Lyase</keyword>
<dbReference type="AlphaFoldDB" id="A0A7C9M9U3"/>
<reference evidence="5 6" key="1">
    <citation type="submission" date="2019-06" db="EMBL/GenBank/DDBJ databases">
        <title>Enrichment of Autotrophic Halophilic Microorganisms from Red Sea Brine Pool Using Microbial Electrosynthesis System.</title>
        <authorList>
            <person name="Alqahtani M.F."/>
            <person name="Bajracharya S."/>
            <person name="Katuri K.P."/>
            <person name="Ali M."/>
            <person name="Saikaly P.E."/>
        </authorList>
    </citation>
    <scope>NUCLEOTIDE SEQUENCE [LARGE SCALE GENOMIC DNA]</scope>
    <source>
        <strain evidence="5">MES6</strain>
    </source>
</reference>
<dbReference type="SUPFAM" id="SSF50891">
    <property type="entry name" value="Cyclophilin-like"/>
    <property type="match status" value="1"/>
</dbReference>
<name>A0A7C9M9U3_9RHOB</name>
<dbReference type="EMBL" id="VENJ01000014">
    <property type="protein sequence ID" value="MTJ05121.1"/>
    <property type="molecule type" value="Genomic_DNA"/>
</dbReference>
<feature type="domain" description="Carboxyltransferase" evidence="4">
    <location>
        <begin position="27"/>
        <end position="302"/>
    </location>
</feature>
<proteinExistence type="predicted"/>
<dbReference type="PANTHER" id="PTHR43309">
    <property type="entry name" value="5-OXOPROLINASE SUBUNIT C"/>
    <property type="match status" value="1"/>
</dbReference>
<dbReference type="InterPro" id="IPR003778">
    <property type="entry name" value="CT_A_B"/>
</dbReference>
<keyword evidence="3" id="KW-0067">ATP-binding</keyword>
<dbReference type="Pfam" id="PF02626">
    <property type="entry name" value="CT_A_B"/>
    <property type="match status" value="1"/>
</dbReference>
<evidence type="ECO:0000256" key="2">
    <source>
        <dbReference type="ARBA" id="ARBA00022801"/>
    </source>
</evidence>
<dbReference type="RefSeq" id="WP_273249952.1">
    <property type="nucleotide sequence ID" value="NZ_VENJ01000014.1"/>
</dbReference>
<dbReference type="Proteomes" id="UP000483078">
    <property type="component" value="Unassembled WGS sequence"/>
</dbReference>
<keyword evidence="2" id="KW-0378">Hydrolase</keyword>
<dbReference type="GO" id="GO:0005524">
    <property type="term" value="F:ATP binding"/>
    <property type="evidence" value="ECO:0007669"/>
    <property type="project" value="UniProtKB-KW"/>
</dbReference>
<evidence type="ECO:0000259" key="4">
    <source>
        <dbReference type="SMART" id="SM00797"/>
    </source>
</evidence>
<evidence type="ECO:0000256" key="3">
    <source>
        <dbReference type="ARBA" id="ARBA00022840"/>
    </source>
</evidence>